<protein>
    <submittedName>
        <fullName evidence="3">LytR/AlgR family response regulator transcription factor</fullName>
    </submittedName>
</protein>
<evidence type="ECO:0000256" key="1">
    <source>
        <dbReference type="PROSITE-ProRule" id="PRU00169"/>
    </source>
</evidence>
<dbReference type="InterPro" id="IPR001789">
    <property type="entry name" value="Sig_transdc_resp-reg_receiver"/>
</dbReference>
<evidence type="ECO:0000313" key="4">
    <source>
        <dbReference type="Proteomes" id="UP001589797"/>
    </source>
</evidence>
<keyword evidence="4" id="KW-1185">Reference proteome</keyword>
<dbReference type="SMART" id="SM00448">
    <property type="entry name" value="REC"/>
    <property type="match status" value="1"/>
</dbReference>
<dbReference type="PROSITE" id="PS50110">
    <property type="entry name" value="RESPONSE_REGULATORY"/>
    <property type="match status" value="1"/>
</dbReference>
<comment type="caution">
    <text evidence="3">The sequence shown here is derived from an EMBL/GenBank/DDBJ whole genome shotgun (WGS) entry which is preliminary data.</text>
</comment>
<dbReference type="Proteomes" id="UP001589797">
    <property type="component" value="Unassembled WGS sequence"/>
</dbReference>
<gene>
    <name evidence="3" type="ORF">ACFFIP_00875</name>
</gene>
<reference evidence="3 4" key="1">
    <citation type="submission" date="2024-09" db="EMBL/GenBank/DDBJ databases">
        <authorList>
            <person name="Sun Q."/>
            <person name="Mori K."/>
        </authorList>
    </citation>
    <scope>NUCLEOTIDE SEQUENCE [LARGE SCALE GENOMIC DNA]</scope>
    <source>
        <strain evidence="3 4">CCM 7650</strain>
    </source>
</reference>
<evidence type="ECO:0000259" key="2">
    <source>
        <dbReference type="PROSITE" id="PS50110"/>
    </source>
</evidence>
<feature type="modified residue" description="4-aspartylphosphate" evidence="1">
    <location>
        <position position="57"/>
    </location>
</feature>
<proteinExistence type="predicted"/>
<feature type="domain" description="Response regulatory" evidence="2">
    <location>
        <begin position="4"/>
        <end position="117"/>
    </location>
</feature>
<keyword evidence="1" id="KW-0597">Phosphoprotein</keyword>
<accession>A0ABV6FMW9</accession>
<dbReference type="Pfam" id="PF04397">
    <property type="entry name" value="LytTR"/>
    <property type="match status" value="1"/>
</dbReference>
<dbReference type="Gene3D" id="2.40.50.1020">
    <property type="entry name" value="LytTr DNA-binding domain"/>
    <property type="match status" value="1"/>
</dbReference>
<organism evidence="3 4">
    <name type="scientific">Fontibacter flavus</name>
    <dbReference type="NCBI Taxonomy" id="654838"/>
    <lineage>
        <taxon>Bacteria</taxon>
        <taxon>Pseudomonadati</taxon>
        <taxon>Bacteroidota</taxon>
        <taxon>Cytophagia</taxon>
        <taxon>Cytophagales</taxon>
        <taxon>Cyclobacteriaceae</taxon>
        <taxon>Fontibacter</taxon>
    </lineage>
</organism>
<dbReference type="RefSeq" id="WP_382385671.1">
    <property type="nucleotide sequence ID" value="NZ_JBHLWI010000002.1"/>
</dbReference>
<dbReference type="InterPro" id="IPR046947">
    <property type="entry name" value="LytR-like"/>
</dbReference>
<dbReference type="SUPFAM" id="SSF52172">
    <property type="entry name" value="CheY-like"/>
    <property type="match status" value="1"/>
</dbReference>
<dbReference type="Pfam" id="PF00072">
    <property type="entry name" value="Response_reg"/>
    <property type="match status" value="1"/>
</dbReference>
<dbReference type="InterPro" id="IPR011006">
    <property type="entry name" value="CheY-like_superfamily"/>
</dbReference>
<evidence type="ECO:0000313" key="3">
    <source>
        <dbReference type="EMBL" id="MFC0261215.1"/>
    </source>
</evidence>
<dbReference type="PANTHER" id="PTHR37299">
    <property type="entry name" value="TRANSCRIPTIONAL REGULATOR-RELATED"/>
    <property type="match status" value="1"/>
</dbReference>
<dbReference type="Gene3D" id="3.40.50.2300">
    <property type="match status" value="1"/>
</dbReference>
<dbReference type="PANTHER" id="PTHR37299:SF1">
    <property type="entry name" value="STAGE 0 SPORULATION PROTEIN A HOMOLOG"/>
    <property type="match status" value="1"/>
</dbReference>
<dbReference type="EMBL" id="JBHLWI010000002">
    <property type="protein sequence ID" value="MFC0261215.1"/>
    <property type="molecule type" value="Genomic_DNA"/>
</dbReference>
<dbReference type="SMART" id="SM00850">
    <property type="entry name" value="LytTR"/>
    <property type="match status" value="1"/>
</dbReference>
<sequence>MCVDVLIIEDELPARRKLKRYIDQLEAEVQVAAECATVEEAILFFEKGGKADLIFSDISLQDGNAFEIYQEIALKSPIIFTTAYDNHMLEAFESNGIDYLLKPFTFERFEKAWKKFLLFTQQNSSSIKAKPKPQASESFKSRFIINTVKDSYFLEIENIAYFLAEGGIVKATDIQGKGHILNTPTLKEIEDTVDPAQFFRINRAELVHKPAIERMERYGKNSLAIKLRGINKSLITSQSATAAFRDWVEK</sequence>
<name>A0ABV6FMW9_9BACT</name>
<dbReference type="InterPro" id="IPR007492">
    <property type="entry name" value="LytTR_DNA-bd_dom"/>
</dbReference>